<dbReference type="Proteomes" id="UP000589896">
    <property type="component" value="Unassembled WGS sequence"/>
</dbReference>
<evidence type="ECO:0008006" key="3">
    <source>
        <dbReference type="Google" id="ProtNLM"/>
    </source>
</evidence>
<protein>
    <recommendedName>
        <fullName evidence="3">DUF3828 domain-containing protein</fullName>
    </recommendedName>
</protein>
<sequence>MQPQAAPGAIGAASGWRFAAALPLLLWLGACQREVASDAAPPTGGETPVAAVTGLTTHLRNGDLAAFARDAVPASLAGPLDQAWRDGRSRWPLTELPLSGQVPAALAALSAPQAERSLLQAFHRQFAGADRELRSAAIALGVFATQYLEHDGAFSAAERAHYTQLVAATSDWAAQAPLSDRDRARQLIAGLVAAARASGIDSDATLGRAGMTDGLAALSPLFTAVKGELAAYGLDLDLAFDSATVSLVEQTGDRARVRLQYTLAGRPVDAVLEVERLGGRWYVSDFLRHARSAVAADTPAGAAVAH</sequence>
<keyword evidence="2" id="KW-1185">Reference proteome</keyword>
<gene>
    <name evidence="1" type="ORF">H0E82_04800</name>
</gene>
<name>A0A7Z0QQX1_9GAMM</name>
<dbReference type="AlphaFoldDB" id="A0A7Z0QQX1"/>
<dbReference type="EMBL" id="JACCJZ010000010">
    <property type="protein sequence ID" value="NYZ62085.1"/>
    <property type="molecule type" value="Genomic_DNA"/>
</dbReference>
<dbReference type="RefSeq" id="WP_180544300.1">
    <property type="nucleotide sequence ID" value="NZ_JACCJZ010000010.1"/>
</dbReference>
<evidence type="ECO:0000313" key="1">
    <source>
        <dbReference type="EMBL" id="NYZ62085.1"/>
    </source>
</evidence>
<comment type="caution">
    <text evidence="1">The sequence shown here is derived from an EMBL/GenBank/DDBJ whole genome shotgun (WGS) entry which is preliminary data.</text>
</comment>
<evidence type="ECO:0000313" key="2">
    <source>
        <dbReference type="Proteomes" id="UP000589896"/>
    </source>
</evidence>
<proteinExistence type="predicted"/>
<reference evidence="1 2" key="1">
    <citation type="submission" date="2020-07" db="EMBL/GenBank/DDBJ databases">
        <title>isolation of Luteimonas sp. SJ-16.</title>
        <authorList>
            <person name="Huang X.-X."/>
            <person name="Xu L."/>
            <person name="Sun J.-Q."/>
        </authorList>
    </citation>
    <scope>NUCLEOTIDE SEQUENCE [LARGE SCALE GENOMIC DNA]</scope>
    <source>
        <strain evidence="1 2">SJ-16</strain>
    </source>
</reference>
<organism evidence="1 2">
    <name type="scientific">Luteimonas deserti</name>
    <dbReference type="NCBI Taxonomy" id="2752306"/>
    <lineage>
        <taxon>Bacteria</taxon>
        <taxon>Pseudomonadati</taxon>
        <taxon>Pseudomonadota</taxon>
        <taxon>Gammaproteobacteria</taxon>
        <taxon>Lysobacterales</taxon>
        <taxon>Lysobacteraceae</taxon>
        <taxon>Luteimonas</taxon>
    </lineage>
</organism>
<accession>A0A7Z0QQX1</accession>